<keyword evidence="4" id="KW-1185">Reference proteome</keyword>
<keyword evidence="1" id="KW-1133">Transmembrane helix</keyword>
<keyword evidence="1" id="KW-0812">Transmembrane</keyword>
<dbReference type="PANTHER" id="PTHR12701:SF36">
    <property type="entry name" value="ENDOPLASMIC RETICULUM TRANSMEMBRANE PROTEIN"/>
    <property type="match status" value="1"/>
</dbReference>
<comment type="function">
    <text evidence="1">May play a role in anterograde transport of membrane proteins from the endoplasmic reticulum to the Golgi.</text>
</comment>
<keyword evidence="1" id="KW-0931">ER-Golgi transport</keyword>
<evidence type="ECO:0000313" key="4">
    <source>
        <dbReference type="Proteomes" id="UP000826271"/>
    </source>
</evidence>
<feature type="region of interest" description="Disordered" evidence="2">
    <location>
        <begin position="129"/>
        <end position="149"/>
    </location>
</feature>
<comment type="subcellular location">
    <subcellularLocation>
        <location evidence="1">Endoplasmic reticulum membrane</location>
        <topology evidence="1">Multi-pass membrane protein</topology>
    </subcellularLocation>
</comment>
<dbReference type="AlphaFoldDB" id="A0AAV6Y108"/>
<name>A0AAV6Y108_9LAMI</name>
<gene>
    <name evidence="3" type="ORF">BUALT_Bualt03G0114600</name>
</gene>
<evidence type="ECO:0000256" key="1">
    <source>
        <dbReference type="RuleBase" id="RU367026"/>
    </source>
</evidence>
<keyword evidence="1" id="KW-0472">Membrane</keyword>
<sequence>MIQPLYALVLGEVAVILVLLFRTPLRKPLLFLLDRLKQGRGPVVASTAGGTLFVIMISIVFSITNIQNRSTEAGGVNPTDQVLFANHLLEASLLGFALFLGLMIDRIHYYIKEVRMLRKHLEAIKMSDHKSGDVKSKEKGKSKVVEEDD</sequence>
<comment type="caution">
    <text evidence="3">The sequence shown here is derived from an EMBL/GenBank/DDBJ whole genome shotgun (WGS) entry which is preliminary data.</text>
</comment>
<dbReference type="PANTHER" id="PTHR12701">
    <property type="entry name" value="BCR-ASSOCIATED PROTEIN, BAP"/>
    <property type="match status" value="1"/>
</dbReference>
<dbReference type="EMBL" id="WHWC01000003">
    <property type="protein sequence ID" value="KAG8386107.1"/>
    <property type="molecule type" value="Genomic_DNA"/>
</dbReference>
<evidence type="ECO:0000256" key="2">
    <source>
        <dbReference type="SAM" id="MobiDB-lite"/>
    </source>
</evidence>
<accession>A0AAV6Y108</accession>
<protein>
    <recommendedName>
        <fullName evidence="1">Endoplasmic reticulum transmembrane protein</fullName>
    </recommendedName>
</protein>
<dbReference type="Proteomes" id="UP000826271">
    <property type="component" value="Unassembled WGS sequence"/>
</dbReference>
<reference evidence="3" key="1">
    <citation type="submission" date="2019-10" db="EMBL/GenBank/DDBJ databases">
        <authorList>
            <person name="Zhang R."/>
            <person name="Pan Y."/>
            <person name="Wang J."/>
            <person name="Ma R."/>
            <person name="Yu S."/>
        </authorList>
    </citation>
    <scope>NUCLEOTIDE SEQUENCE</scope>
    <source>
        <strain evidence="3">LA-IB0</strain>
        <tissue evidence="3">Leaf</tissue>
    </source>
</reference>
<comment type="similarity">
    <text evidence="1">Belongs to the BCAP29/BCAP31 family.</text>
</comment>
<dbReference type="InterPro" id="IPR008417">
    <property type="entry name" value="BAP29/BAP31"/>
</dbReference>
<feature type="transmembrane region" description="Helical" evidence="1">
    <location>
        <begin position="84"/>
        <end position="104"/>
    </location>
</feature>
<keyword evidence="1" id="KW-0653">Protein transport</keyword>
<dbReference type="GO" id="GO:0006886">
    <property type="term" value="P:intracellular protein transport"/>
    <property type="evidence" value="ECO:0007669"/>
    <property type="project" value="UniProtKB-UniRule"/>
</dbReference>
<keyword evidence="1" id="KW-0256">Endoplasmic reticulum</keyword>
<dbReference type="GO" id="GO:0070973">
    <property type="term" value="P:protein localization to endoplasmic reticulum exit site"/>
    <property type="evidence" value="ECO:0007669"/>
    <property type="project" value="UniProtKB-UniRule"/>
</dbReference>
<feature type="transmembrane region" description="Helical" evidence="1">
    <location>
        <begin position="43"/>
        <end position="64"/>
    </location>
</feature>
<dbReference type="GO" id="GO:0005789">
    <property type="term" value="C:endoplasmic reticulum membrane"/>
    <property type="evidence" value="ECO:0007669"/>
    <property type="project" value="UniProtKB-SubCell"/>
</dbReference>
<evidence type="ECO:0000313" key="3">
    <source>
        <dbReference type="EMBL" id="KAG8386107.1"/>
    </source>
</evidence>
<organism evidence="3 4">
    <name type="scientific">Buddleja alternifolia</name>
    <dbReference type="NCBI Taxonomy" id="168488"/>
    <lineage>
        <taxon>Eukaryota</taxon>
        <taxon>Viridiplantae</taxon>
        <taxon>Streptophyta</taxon>
        <taxon>Embryophyta</taxon>
        <taxon>Tracheophyta</taxon>
        <taxon>Spermatophyta</taxon>
        <taxon>Magnoliopsida</taxon>
        <taxon>eudicotyledons</taxon>
        <taxon>Gunneridae</taxon>
        <taxon>Pentapetalae</taxon>
        <taxon>asterids</taxon>
        <taxon>lamiids</taxon>
        <taxon>Lamiales</taxon>
        <taxon>Scrophulariaceae</taxon>
        <taxon>Buddlejeae</taxon>
        <taxon>Buddleja</taxon>
    </lineage>
</organism>
<keyword evidence="1" id="KW-0813">Transport</keyword>
<proteinExistence type="inferred from homology"/>
<dbReference type="GO" id="GO:0006888">
    <property type="term" value="P:endoplasmic reticulum to Golgi vesicle-mediated transport"/>
    <property type="evidence" value="ECO:0007669"/>
    <property type="project" value="UniProtKB-UniRule"/>
</dbReference>
<feature type="transmembrane region" description="Helical" evidence="1">
    <location>
        <begin position="6"/>
        <end position="22"/>
    </location>
</feature>